<keyword evidence="3" id="KW-1185">Reference proteome</keyword>
<accession>A0A4R0PE23</accession>
<comment type="caution">
    <text evidence="2">The sequence shown here is derived from an EMBL/GenBank/DDBJ whole genome shotgun (WGS) entry which is preliminary data.</text>
</comment>
<dbReference type="OrthoDB" id="9792424at2"/>
<dbReference type="PANTHER" id="PTHR30199:SF0">
    <property type="entry name" value="INNER MEMBRANE PROTEIN YDCO"/>
    <property type="match status" value="1"/>
</dbReference>
<evidence type="ECO:0000313" key="2">
    <source>
        <dbReference type="EMBL" id="TCD16036.1"/>
    </source>
</evidence>
<feature type="transmembrane region" description="Helical" evidence="1">
    <location>
        <begin position="353"/>
        <end position="374"/>
    </location>
</feature>
<feature type="transmembrane region" description="Helical" evidence="1">
    <location>
        <begin position="65"/>
        <end position="82"/>
    </location>
</feature>
<dbReference type="Proteomes" id="UP000291301">
    <property type="component" value="Unassembled WGS sequence"/>
</dbReference>
<dbReference type="PANTHER" id="PTHR30199">
    <property type="entry name" value="MFS FAMILY TRANSPORTER, PREDICTED SUBSTRATE BENZOATE"/>
    <property type="match status" value="1"/>
</dbReference>
<dbReference type="NCBIfam" id="TIGR00843">
    <property type="entry name" value="benE"/>
    <property type="match status" value="1"/>
</dbReference>
<protein>
    <submittedName>
        <fullName evidence="2">Benzoate transporter BenE</fullName>
    </submittedName>
</protein>
<keyword evidence="1" id="KW-0472">Membrane</keyword>
<dbReference type="EMBL" id="SJST01000001">
    <property type="protein sequence ID" value="TCD16036.1"/>
    <property type="molecule type" value="Genomic_DNA"/>
</dbReference>
<keyword evidence="1" id="KW-1133">Transmembrane helix</keyword>
<dbReference type="GO" id="GO:0042925">
    <property type="term" value="F:benzoate transmembrane transporter activity"/>
    <property type="evidence" value="ECO:0007669"/>
    <property type="project" value="InterPro"/>
</dbReference>
<reference evidence="2 3" key="1">
    <citation type="journal article" date="2015" name="Antonie Van Leeuwenhoek">
        <title>Oricola cellulosilytica gen. nov., sp. nov., a cellulose-degrading bacterium of the family Phyllobacteriaceae isolated from surface seashore water, and emended descriptions of Mesorhizobium loti and Phyllobacterium myrsinacearum.</title>
        <authorList>
            <person name="Hameed A."/>
            <person name="Shahina M."/>
            <person name="Lai W.A."/>
            <person name="Lin S.Y."/>
            <person name="Young L.S."/>
            <person name="Liu Y.C."/>
            <person name="Hsu Y.H."/>
            <person name="Young C.C."/>
        </authorList>
    </citation>
    <scope>NUCLEOTIDE SEQUENCE [LARGE SCALE GENOMIC DNA]</scope>
    <source>
        <strain evidence="2 3">KCTC 52183</strain>
    </source>
</reference>
<proteinExistence type="predicted"/>
<dbReference type="AlphaFoldDB" id="A0A4R0PE23"/>
<feature type="transmembrane region" description="Helical" evidence="1">
    <location>
        <begin position="199"/>
        <end position="218"/>
    </location>
</feature>
<dbReference type="GO" id="GO:0005886">
    <property type="term" value="C:plasma membrane"/>
    <property type="evidence" value="ECO:0007669"/>
    <property type="project" value="TreeGrafter"/>
</dbReference>
<organism evidence="2 3">
    <name type="scientific">Oricola cellulosilytica</name>
    <dbReference type="NCBI Taxonomy" id="1429082"/>
    <lineage>
        <taxon>Bacteria</taxon>
        <taxon>Pseudomonadati</taxon>
        <taxon>Pseudomonadota</taxon>
        <taxon>Alphaproteobacteria</taxon>
        <taxon>Hyphomicrobiales</taxon>
        <taxon>Ahrensiaceae</taxon>
        <taxon>Oricola</taxon>
    </lineage>
</organism>
<gene>
    <name evidence="2" type="primary">benE</name>
    <name evidence="2" type="ORF">E0D97_00915</name>
</gene>
<dbReference type="InterPro" id="IPR004711">
    <property type="entry name" value="Benzoate_Transporter"/>
</dbReference>
<feature type="transmembrane region" description="Helical" evidence="1">
    <location>
        <begin position="117"/>
        <end position="137"/>
    </location>
</feature>
<feature type="transmembrane region" description="Helical" evidence="1">
    <location>
        <begin position="88"/>
        <end position="105"/>
    </location>
</feature>
<evidence type="ECO:0000256" key="1">
    <source>
        <dbReference type="SAM" id="Phobius"/>
    </source>
</evidence>
<feature type="transmembrane region" description="Helical" evidence="1">
    <location>
        <begin position="40"/>
        <end position="58"/>
    </location>
</feature>
<name>A0A4R0PE23_9HYPH</name>
<feature type="transmembrane region" description="Helical" evidence="1">
    <location>
        <begin position="312"/>
        <end position="333"/>
    </location>
</feature>
<dbReference type="Pfam" id="PF03594">
    <property type="entry name" value="BenE"/>
    <property type="match status" value="1"/>
</dbReference>
<feature type="transmembrane region" description="Helical" evidence="1">
    <location>
        <begin position="285"/>
        <end position="305"/>
    </location>
</feature>
<keyword evidence="1" id="KW-0812">Transmembrane</keyword>
<feature type="transmembrane region" description="Helical" evidence="1">
    <location>
        <begin position="149"/>
        <end position="178"/>
    </location>
</feature>
<dbReference type="RefSeq" id="WP_131564540.1">
    <property type="nucleotide sequence ID" value="NZ_JAINFK010000001.1"/>
</dbReference>
<evidence type="ECO:0000313" key="3">
    <source>
        <dbReference type="Proteomes" id="UP000291301"/>
    </source>
</evidence>
<sequence>MRFSAFSAGFVASVVGFGGTLALILAAAEAVGATTVQTASWVTAISLAIAIETLWLSWRFRMPIVAAWSAAGLALVGASQGFTINDAAGAFLLAGLMLLATGLFKPLTRLVEHIPQAVSAGMLGGILLPFVLAAVKASGLEPAFVLPLVLLFFVVRVFSPSAAVIVVLAAGVLIATLTGQTTGTLSLRISTLTLVRPDFSMTGFFGLSLPLYLVTMASQNLPGLAVLRASGYAPPAGYPVAVTGGISALTSIFGASTTNLSAITAAICTGEDAHPDPGRRWHTGLWYAGCYFVFALFGASLVAIVAAMPASLIMLVTGLALLAPLANATTIAMRDDQHRVAAIATFAVTASGIAFFGVGAAFWGLLSGLVIIFLPRLDWRKLQ</sequence>